<proteinExistence type="predicted"/>
<evidence type="ECO:0000313" key="2">
    <source>
        <dbReference type="Proteomes" id="UP001488805"/>
    </source>
</evidence>
<dbReference type="Proteomes" id="UP001488805">
    <property type="component" value="Unassembled WGS sequence"/>
</dbReference>
<dbReference type="EMBL" id="JBCEZU010000034">
    <property type="protein sequence ID" value="KAK9537948.1"/>
    <property type="molecule type" value="Genomic_DNA"/>
</dbReference>
<protein>
    <submittedName>
        <fullName evidence="1">Uncharacterized protein</fullName>
    </submittedName>
</protein>
<evidence type="ECO:0000313" key="1">
    <source>
        <dbReference type="EMBL" id="KAK9537948.1"/>
    </source>
</evidence>
<comment type="caution">
    <text evidence="1">The sequence shown here is derived from an EMBL/GenBank/DDBJ whole genome shotgun (WGS) entry which is preliminary data.</text>
</comment>
<dbReference type="AlphaFoldDB" id="A0AAW1FUR0"/>
<name>A0AAW1FUR0_ZOAVI</name>
<reference evidence="1 2" key="1">
    <citation type="journal article" date="2024" name="Genome Biol. Evol.">
        <title>Chromosome-level genome assembly of the viviparous eelpout Zoarces viviparus.</title>
        <authorList>
            <person name="Fuhrmann N."/>
            <person name="Brasseur M.V."/>
            <person name="Bakowski C.E."/>
            <person name="Podsiadlowski L."/>
            <person name="Prost S."/>
            <person name="Krehenwinkel H."/>
            <person name="Mayer C."/>
        </authorList>
    </citation>
    <scope>NUCLEOTIDE SEQUENCE [LARGE SCALE GENOMIC DNA]</scope>
    <source>
        <strain evidence="1">NO-MEL_2022_Ind0_liver</strain>
    </source>
</reference>
<organism evidence="1 2">
    <name type="scientific">Zoarces viviparus</name>
    <name type="common">Viviparous eelpout</name>
    <name type="synonym">Blennius viviparus</name>
    <dbReference type="NCBI Taxonomy" id="48416"/>
    <lineage>
        <taxon>Eukaryota</taxon>
        <taxon>Metazoa</taxon>
        <taxon>Chordata</taxon>
        <taxon>Craniata</taxon>
        <taxon>Vertebrata</taxon>
        <taxon>Euteleostomi</taxon>
        <taxon>Actinopterygii</taxon>
        <taxon>Neopterygii</taxon>
        <taxon>Teleostei</taxon>
        <taxon>Neoteleostei</taxon>
        <taxon>Acanthomorphata</taxon>
        <taxon>Eupercaria</taxon>
        <taxon>Perciformes</taxon>
        <taxon>Cottioidei</taxon>
        <taxon>Zoarcales</taxon>
        <taxon>Zoarcidae</taxon>
        <taxon>Zoarcinae</taxon>
        <taxon>Zoarces</taxon>
    </lineage>
</organism>
<accession>A0AAW1FUR0</accession>
<sequence length="100" mass="10769">MAAAQKKPKALSPELAPDIDKAVMVVLTLNSASMVAVSRIMAQQTMMQCNSWIRRDMLEGPISPGELFGPLHEKVTARVKTDVLQQSCTSAAAPDNETLS</sequence>
<keyword evidence="2" id="KW-1185">Reference proteome</keyword>
<gene>
    <name evidence="1" type="ORF">VZT92_005518</name>
</gene>